<dbReference type="GO" id="GO:0008295">
    <property type="term" value="P:spermidine biosynthetic process"/>
    <property type="evidence" value="ECO:0007669"/>
    <property type="project" value="UniProtKB-KW"/>
</dbReference>
<keyword evidence="4 13" id="KW-0210">Decarboxylase</keyword>
<evidence type="ECO:0000256" key="17">
    <source>
        <dbReference type="PIRSR" id="PIRSR001355-4"/>
    </source>
</evidence>
<feature type="binding site" evidence="15">
    <location>
        <position position="65"/>
    </location>
    <ligand>
        <name>substrate</name>
    </ligand>
</feature>
<comment type="cofactor">
    <cofactor evidence="13">
        <name>pyruvate</name>
        <dbReference type="ChEBI" id="CHEBI:15361"/>
    </cofactor>
    <text evidence="13">Binds 1 pyruvoyl group covalently per subunit.</text>
</comment>
<feature type="active site" description="Proton donor; for catalytic activity" evidence="14">
    <location>
        <position position="80"/>
    </location>
</feature>
<evidence type="ECO:0000256" key="4">
    <source>
        <dbReference type="ARBA" id="ARBA00022793"/>
    </source>
</evidence>
<evidence type="ECO:0000256" key="6">
    <source>
        <dbReference type="ARBA" id="ARBA00023066"/>
    </source>
</evidence>
<comment type="catalytic activity">
    <reaction evidence="12 13">
        <text>S-adenosyl-L-methionine + H(+) = S-adenosyl 3-(methylsulfanyl)propylamine + CO2</text>
        <dbReference type="Rhea" id="RHEA:15981"/>
        <dbReference type="ChEBI" id="CHEBI:15378"/>
        <dbReference type="ChEBI" id="CHEBI:16526"/>
        <dbReference type="ChEBI" id="CHEBI:57443"/>
        <dbReference type="ChEBI" id="CHEBI:59789"/>
        <dbReference type="EC" id="4.1.1.50"/>
    </reaction>
</comment>
<comment type="similarity">
    <text evidence="2 13">Belongs to the eukaryotic AdoMetDC family.</text>
</comment>
<dbReference type="PANTHER" id="PTHR11570">
    <property type="entry name" value="S-ADENOSYLMETHIONINE DECARBOXYLASE"/>
    <property type="match status" value="1"/>
</dbReference>
<dbReference type="InterPro" id="IPR001985">
    <property type="entry name" value="S-AdoMet_decarboxylase_euk"/>
</dbReference>
<proteinExistence type="inferred from homology"/>
<dbReference type="Pfam" id="PF01536">
    <property type="entry name" value="SAM_decarbox"/>
    <property type="match status" value="1"/>
</dbReference>
<dbReference type="NCBIfam" id="TIGR00535">
    <property type="entry name" value="SAM_DCase"/>
    <property type="match status" value="1"/>
</dbReference>
<dbReference type="Proteomes" id="UP000091820">
    <property type="component" value="Unassembled WGS sequence"/>
</dbReference>
<dbReference type="InterPro" id="IPR048283">
    <property type="entry name" value="AdoMetDC-like"/>
</dbReference>
<feature type="modified residue" description="Pyruvic acid (Ser); by autocatalysis" evidence="16">
    <location>
        <position position="66"/>
    </location>
</feature>
<sequence length="360" mass="41856">MEVTKHFFEGVEKLLEIWFSDSDHNKNRDLRKIPRRVWETLLQAVRCEIISFTRNQTVDAYVLSESSMFVSKRRWILKTCGTTTPLSCLKPLLNLAKQMGFTEVSDVFYSRKNFSRPELQLFPHRGFCEEVAFLDSIFENGRSYCLGSINRECWYLYTLSHPERGRSMQRQEPTLPKIEGYSEPDQTIEVLMQNLDPKIMNIFTKQHSEDAKEATINSKIHQILPGMEIDDFLFDPCGYSMNGINERGEYMTIHITPEHQFSYVSFESNVALNNYAELINRVIKTFLPSKFIITIFANKSSEGYATMRELEYTDMFQWQRTDMQCCNFPSYNLLFAQYATNSCSLSCPESDGKTGDGDVH</sequence>
<feature type="binding site" evidence="15">
    <location>
        <position position="258"/>
    </location>
    <ligand>
        <name>substrate</name>
    </ligand>
</feature>
<feature type="active site" description="Schiff-base intermediate with substrate; via pyruvic acid" evidence="14">
    <location>
        <position position="66"/>
    </location>
</feature>
<evidence type="ECO:0000256" key="3">
    <source>
        <dbReference type="ARBA" id="ARBA00022691"/>
    </source>
</evidence>
<dbReference type="GO" id="GO:0006597">
    <property type="term" value="P:spermine biosynthetic process"/>
    <property type="evidence" value="ECO:0007669"/>
    <property type="project" value="InterPro"/>
</dbReference>
<evidence type="ECO:0000256" key="2">
    <source>
        <dbReference type="ARBA" id="ARBA00008466"/>
    </source>
</evidence>
<dbReference type="UniPathway" id="UPA00331">
    <property type="reaction ID" value="UER00451"/>
</dbReference>
<evidence type="ECO:0000256" key="1">
    <source>
        <dbReference type="ARBA" id="ARBA00004911"/>
    </source>
</evidence>
<keyword evidence="10 13" id="KW-0704">Schiff base</keyword>
<keyword evidence="9 13" id="KW-0456">Lyase</keyword>
<keyword evidence="6 13" id="KW-0745">Spermidine biosynthesis</keyword>
<evidence type="ECO:0000256" key="5">
    <source>
        <dbReference type="ARBA" id="ARBA00022813"/>
    </source>
</evidence>
<feature type="chain" id="PRO_5042320427" description="S-adenosylmethionine decarboxylase beta chain" evidence="18">
    <location>
        <begin position="1"/>
        <end position="65"/>
    </location>
</feature>
<feature type="active site" description="Proton acceptor; for processing activity" evidence="14">
    <location>
        <position position="240"/>
    </location>
</feature>
<dbReference type="EC" id="4.1.1.50" evidence="13"/>
<evidence type="ECO:0000313" key="20">
    <source>
        <dbReference type="Proteomes" id="UP000091820"/>
    </source>
</evidence>
<keyword evidence="5 17" id="KW-0068">Autocatalytic cleavage</keyword>
<dbReference type="VEuPathDB" id="VectorBase:GBRI005525"/>
<evidence type="ECO:0000256" key="10">
    <source>
        <dbReference type="ARBA" id="ARBA00023270"/>
    </source>
</evidence>
<keyword evidence="11 13" id="KW-0670">Pyruvate</keyword>
<evidence type="ECO:0000313" key="19">
    <source>
        <dbReference type="EnsemblMetazoa" id="GBRI005525-PA"/>
    </source>
</evidence>
<evidence type="ECO:0000256" key="18">
    <source>
        <dbReference type="PIRSR" id="PIRSR001355-5"/>
    </source>
</evidence>
<keyword evidence="8 13" id="KW-0865">Zymogen</keyword>
<evidence type="ECO:0000256" key="14">
    <source>
        <dbReference type="PIRSR" id="PIRSR001355-1"/>
    </source>
</evidence>
<keyword evidence="20" id="KW-1185">Reference proteome</keyword>
<dbReference type="PIRSF" id="PIRSF001355">
    <property type="entry name" value="S-AdenosylMet_decarboxylase"/>
    <property type="match status" value="1"/>
</dbReference>
<evidence type="ECO:0000256" key="12">
    <source>
        <dbReference type="ARBA" id="ARBA00048112"/>
    </source>
</evidence>
<evidence type="ECO:0000256" key="15">
    <source>
        <dbReference type="PIRSR" id="PIRSR001355-2"/>
    </source>
</evidence>
<evidence type="ECO:0000256" key="11">
    <source>
        <dbReference type="ARBA" id="ARBA00023317"/>
    </source>
</evidence>
<evidence type="ECO:0000256" key="7">
    <source>
        <dbReference type="ARBA" id="ARBA00023115"/>
    </source>
</evidence>
<accession>A0A1A9W3Z7</accession>
<dbReference type="InterPro" id="IPR018166">
    <property type="entry name" value="S-AdoMet_deCO2ase_CS"/>
</dbReference>
<dbReference type="Gene3D" id="3.60.90.10">
    <property type="entry name" value="S-adenosylmethionine decarboxylase"/>
    <property type="match status" value="1"/>
</dbReference>
<evidence type="ECO:0000256" key="8">
    <source>
        <dbReference type="ARBA" id="ARBA00023145"/>
    </source>
</evidence>
<keyword evidence="3 13" id="KW-0949">S-adenosyl-L-methionine</keyword>
<evidence type="ECO:0000256" key="13">
    <source>
        <dbReference type="PIRNR" id="PIRNR001355"/>
    </source>
</evidence>
<evidence type="ECO:0000256" key="16">
    <source>
        <dbReference type="PIRSR" id="PIRSR001355-3"/>
    </source>
</evidence>
<reference evidence="19" key="2">
    <citation type="submission" date="2020-05" db="UniProtKB">
        <authorList>
            <consortium name="EnsemblMetazoa"/>
        </authorList>
    </citation>
    <scope>IDENTIFICATION</scope>
    <source>
        <strain evidence="19">IAEA</strain>
    </source>
</reference>
<feature type="binding site" evidence="15">
    <location>
        <position position="234"/>
    </location>
    <ligand>
        <name>substrate</name>
    </ligand>
</feature>
<feature type="binding site" evidence="15">
    <location>
        <position position="8"/>
    </location>
    <ligand>
        <name>substrate</name>
    </ligand>
</feature>
<dbReference type="GO" id="GO:0004014">
    <property type="term" value="F:adenosylmethionine decarboxylase activity"/>
    <property type="evidence" value="ECO:0007669"/>
    <property type="project" value="UniProtKB-EC"/>
</dbReference>
<dbReference type="FunFam" id="3.60.90.10:FF:000018">
    <property type="entry name" value="S-adenosylmethionine decarboxylase proenzyme"/>
    <property type="match status" value="1"/>
</dbReference>
<protein>
    <recommendedName>
        <fullName evidence="13">S-adenosylmethionine decarboxylase proenzyme</fullName>
        <ecNumber evidence="13">4.1.1.50</ecNumber>
    </recommendedName>
</protein>
<keyword evidence="7 13" id="KW-0620">Polyamine biosynthesis</keyword>
<dbReference type="AlphaFoldDB" id="A0A1A9W3Z7"/>
<dbReference type="EnsemblMetazoa" id="GBRI005525-RA">
    <property type="protein sequence ID" value="GBRI005525-PA"/>
    <property type="gene ID" value="GBRI005525"/>
</dbReference>
<dbReference type="InterPro" id="IPR016067">
    <property type="entry name" value="S-AdoMet_deCO2ase_core"/>
</dbReference>
<dbReference type="PANTHER" id="PTHR11570:SF0">
    <property type="entry name" value="S-ADENOSYLMETHIONINE DECARBOXYLASE PROENZYME"/>
    <property type="match status" value="1"/>
</dbReference>
<feature type="chain" id="PRO_5042320426" description="S-adenosylmethionine decarboxylase alpha chain" evidence="18">
    <location>
        <begin position="66"/>
        <end position="360"/>
    </location>
</feature>
<name>A0A1A9W3Z7_9MUSC</name>
<reference evidence="20" key="1">
    <citation type="submission" date="2014-03" db="EMBL/GenBank/DDBJ databases">
        <authorList>
            <person name="Aksoy S."/>
            <person name="Warren W."/>
            <person name="Wilson R.K."/>
        </authorList>
    </citation>
    <scope>NUCLEOTIDE SEQUENCE [LARGE SCALE GENOMIC DNA]</scope>
    <source>
        <strain evidence="20">IAEA</strain>
    </source>
</reference>
<feature type="active site" description="Proton acceptor; for processing activity" evidence="14">
    <location>
        <position position="254"/>
    </location>
</feature>
<dbReference type="GO" id="GO:0005829">
    <property type="term" value="C:cytosol"/>
    <property type="evidence" value="ECO:0007669"/>
    <property type="project" value="TreeGrafter"/>
</dbReference>
<dbReference type="STRING" id="37001.A0A1A9W3Z7"/>
<dbReference type="SUPFAM" id="SSF56276">
    <property type="entry name" value="S-adenosylmethionine decarboxylase"/>
    <property type="match status" value="1"/>
</dbReference>
<organism evidence="19 20">
    <name type="scientific">Glossina brevipalpis</name>
    <dbReference type="NCBI Taxonomy" id="37001"/>
    <lineage>
        <taxon>Eukaryota</taxon>
        <taxon>Metazoa</taxon>
        <taxon>Ecdysozoa</taxon>
        <taxon>Arthropoda</taxon>
        <taxon>Hexapoda</taxon>
        <taxon>Insecta</taxon>
        <taxon>Pterygota</taxon>
        <taxon>Neoptera</taxon>
        <taxon>Endopterygota</taxon>
        <taxon>Diptera</taxon>
        <taxon>Brachycera</taxon>
        <taxon>Muscomorpha</taxon>
        <taxon>Hippoboscoidea</taxon>
        <taxon>Glossinidae</taxon>
        <taxon>Glossina</taxon>
    </lineage>
</organism>
<evidence type="ECO:0000256" key="9">
    <source>
        <dbReference type="ARBA" id="ARBA00023239"/>
    </source>
</evidence>
<dbReference type="PROSITE" id="PS01336">
    <property type="entry name" value="ADOMETDC"/>
    <property type="match status" value="1"/>
</dbReference>
<feature type="site" description="Cleavage (non-hydrolytic); by autolysis" evidence="17">
    <location>
        <begin position="65"/>
        <end position="66"/>
    </location>
</feature>
<comment type="pathway">
    <text evidence="1 13">Amine and polyamine biosynthesis; S-adenosylmethioninamine biosynthesis; S-adenosylmethioninamine from S-adenosyl-L-methionine: step 1/1.</text>
</comment>